<keyword evidence="4 6" id="KW-1133">Transmembrane helix</keyword>
<comment type="subcellular location">
    <subcellularLocation>
        <location evidence="1">Cell membrane</location>
        <topology evidence="1">Multi-pass membrane protein</topology>
    </subcellularLocation>
</comment>
<sequence>MPAAIWALAIAAFGIGTTEFVIAGLLPSVAAEFGITISAAGYMATSYALGVFVGAPLLIILGARLPQKVMLISLMGFFVVGNLITALAPSFAWALAGRVVTSLTHGAFIGIGSVLAADLVAPNRRTSAIAFMFTGMTAANLLGVPAGTWLGQAVTWRATFLAITIIGVGTTVALAILLPKSRQHDVPNMRYEFAAFLDVQVLIAMGITVLGPAAFFTSITYIAPMMTELAGYSEHGVTGILFLFGLGLVVGNILGGKLADRALMPLLYTSLAAQAIVLFAFFFVVESRAASAVCVLLMAGFGFATVSPIQRLVMDKARSAGAPNLAASVNIGLFNLGNAIGAWLGGWVIAHGFGYASPNWAGGLLSTAALALALASGWLTNSRLQKHRRSIGCSTS</sequence>
<organism evidence="8 9">
    <name type="scientific">Halotalea alkalilenta</name>
    <dbReference type="NCBI Taxonomy" id="376489"/>
    <lineage>
        <taxon>Bacteria</taxon>
        <taxon>Pseudomonadati</taxon>
        <taxon>Pseudomonadota</taxon>
        <taxon>Gammaproteobacteria</taxon>
        <taxon>Oceanospirillales</taxon>
        <taxon>Halomonadaceae</taxon>
        <taxon>Halotalea</taxon>
    </lineage>
</organism>
<dbReference type="SUPFAM" id="SSF103473">
    <property type="entry name" value="MFS general substrate transporter"/>
    <property type="match status" value="1"/>
</dbReference>
<keyword evidence="2" id="KW-1003">Cell membrane</keyword>
<protein>
    <submittedName>
        <fullName evidence="8">MFS transporter</fullName>
    </submittedName>
</protein>
<name>A0A172YFK1_9GAMM</name>
<evidence type="ECO:0000256" key="2">
    <source>
        <dbReference type="ARBA" id="ARBA00022475"/>
    </source>
</evidence>
<feature type="transmembrane region" description="Helical" evidence="6">
    <location>
        <begin position="128"/>
        <end position="150"/>
    </location>
</feature>
<feature type="transmembrane region" description="Helical" evidence="6">
    <location>
        <begin position="235"/>
        <end position="254"/>
    </location>
</feature>
<dbReference type="InterPro" id="IPR020846">
    <property type="entry name" value="MFS_dom"/>
</dbReference>
<keyword evidence="3 6" id="KW-0812">Transmembrane</keyword>
<evidence type="ECO:0000256" key="5">
    <source>
        <dbReference type="ARBA" id="ARBA00023136"/>
    </source>
</evidence>
<evidence type="ECO:0000256" key="1">
    <source>
        <dbReference type="ARBA" id="ARBA00004651"/>
    </source>
</evidence>
<dbReference type="CDD" id="cd17324">
    <property type="entry name" value="MFS_NepI_like"/>
    <property type="match status" value="1"/>
</dbReference>
<dbReference type="GO" id="GO:0005886">
    <property type="term" value="C:plasma membrane"/>
    <property type="evidence" value="ECO:0007669"/>
    <property type="project" value="UniProtKB-SubCell"/>
</dbReference>
<dbReference type="PANTHER" id="PTHR43124">
    <property type="entry name" value="PURINE EFFLUX PUMP PBUE"/>
    <property type="match status" value="1"/>
</dbReference>
<evidence type="ECO:0000313" key="8">
    <source>
        <dbReference type="EMBL" id="ANF57745.1"/>
    </source>
</evidence>
<dbReference type="STRING" id="376489.A5892_09940"/>
<feature type="transmembrane region" description="Helical" evidence="6">
    <location>
        <begin position="266"/>
        <end position="284"/>
    </location>
</feature>
<evidence type="ECO:0000313" key="9">
    <source>
        <dbReference type="Proteomes" id="UP000077875"/>
    </source>
</evidence>
<evidence type="ECO:0000256" key="4">
    <source>
        <dbReference type="ARBA" id="ARBA00022989"/>
    </source>
</evidence>
<reference evidence="8 9" key="1">
    <citation type="submission" date="2016-04" db="EMBL/GenBank/DDBJ databases">
        <title>Complete Genome Sequence of Halotalea alkalilenta IHB B 13600.</title>
        <authorList>
            <person name="Swarnkar M.K."/>
            <person name="Sharma A."/>
            <person name="Kaushal K."/>
            <person name="Soni R."/>
            <person name="Rana S."/>
            <person name="Singh A.K."/>
            <person name="Gulati A."/>
        </authorList>
    </citation>
    <scope>NUCLEOTIDE SEQUENCE [LARGE SCALE GENOMIC DNA]</scope>
    <source>
        <strain evidence="8 9">IHB B 13600</strain>
    </source>
</reference>
<feature type="transmembrane region" description="Helical" evidence="6">
    <location>
        <begin position="360"/>
        <end position="379"/>
    </location>
</feature>
<dbReference type="EMBL" id="CP015243">
    <property type="protein sequence ID" value="ANF57745.1"/>
    <property type="molecule type" value="Genomic_DNA"/>
</dbReference>
<feature type="transmembrane region" description="Helical" evidence="6">
    <location>
        <begin position="69"/>
        <end position="96"/>
    </location>
</feature>
<feature type="transmembrane region" description="Helical" evidence="6">
    <location>
        <begin position="102"/>
        <end position="121"/>
    </location>
</feature>
<feature type="transmembrane region" description="Helical" evidence="6">
    <location>
        <begin position="325"/>
        <end position="348"/>
    </location>
</feature>
<dbReference type="InterPro" id="IPR050189">
    <property type="entry name" value="MFS_Efflux_Transporters"/>
</dbReference>
<evidence type="ECO:0000259" key="7">
    <source>
        <dbReference type="PROSITE" id="PS50850"/>
    </source>
</evidence>
<dbReference type="GO" id="GO:0022857">
    <property type="term" value="F:transmembrane transporter activity"/>
    <property type="evidence" value="ECO:0007669"/>
    <property type="project" value="InterPro"/>
</dbReference>
<dbReference type="PROSITE" id="PS50850">
    <property type="entry name" value="MFS"/>
    <property type="match status" value="1"/>
</dbReference>
<accession>A0A172YFK1</accession>
<feature type="transmembrane region" description="Helical" evidence="6">
    <location>
        <begin position="290"/>
        <end position="313"/>
    </location>
</feature>
<proteinExistence type="predicted"/>
<dbReference type="PANTHER" id="PTHR43124:SF3">
    <property type="entry name" value="CHLORAMPHENICOL EFFLUX PUMP RV0191"/>
    <property type="match status" value="1"/>
</dbReference>
<keyword evidence="5 6" id="KW-0472">Membrane</keyword>
<feature type="transmembrane region" description="Helical" evidence="6">
    <location>
        <begin position="41"/>
        <end position="62"/>
    </location>
</feature>
<dbReference type="InterPro" id="IPR036259">
    <property type="entry name" value="MFS_trans_sf"/>
</dbReference>
<dbReference type="InterPro" id="IPR011701">
    <property type="entry name" value="MFS"/>
</dbReference>
<dbReference type="RefSeq" id="WP_064122672.1">
    <property type="nucleotide sequence ID" value="NZ_CP015243.1"/>
</dbReference>
<dbReference type="Proteomes" id="UP000077875">
    <property type="component" value="Chromosome"/>
</dbReference>
<dbReference type="KEGG" id="haa:A5892_09940"/>
<dbReference type="Pfam" id="PF07690">
    <property type="entry name" value="MFS_1"/>
    <property type="match status" value="1"/>
</dbReference>
<feature type="transmembrane region" description="Helical" evidence="6">
    <location>
        <begin position="199"/>
        <end position="223"/>
    </location>
</feature>
<evidence type="ECO:0000256" key="6">
    <source>
        <dbReference type="SAM" id="Phobius"/>
    </source>
</evidence>
<feature type="domain" description="Major facilitator superfamily (MFS) profile" evidence="7">
    <location>
        <begin position="4"/>
        <end position="385"/>
    </location>
</feature>
<dbReference type="Gene3D" id="1.20.1250.20">
    <property type="entry name" value="MFS general substrate transporter like domains"/>
    <property type="match status" value="1"/>
</dbReference>
<feature type="transmembrane region" description="Helical" evidence="6">
    <location>
        <begin position="156"/>
        <end position="178"/>
    </location>
</feature>
<keyword evidence="9" id="KW-1185">Reference proteome</keyword>
<dbReference type="AlphaFoldDB" id="A0A172YFK1"/>
<gene>
    <name evidence="8" type="ORF">A5892_09940</name>
</gene>
<evidence type="ECO:0000256" key="3">
    <source>
        <dbReference type="ARBA" id="ARBA00022692"/>
    </source>
</evidence>